<keyword evidence="3" id="KW-1185">Reference proteome</keyword>
<evidence type="ECO:0000256" key="1">
    <source>
        <dbReference type="SAM" id="SignalP"/>
    </source>
</evidence>
<dbReference type="Proteomes" id="UP000266861">
    <property type="component" value="Unassembled WGS sequence"/>
</dbReference>
<comment type="caution">
    <text evidence="2">The sequence shown here is derived from an EMBL/GenBank/DDBJ whole genome shotgun (WGS) entry which is preliminary data.</text>
</comment>
<evidence type="ECO:0000313" key="3">
    <source>
        <dbReference type="Proteomes" id="UP000266861"/>
    </source>
</evidence>
<dbReference type="EMBL" id="PQFF01000092">
    <property type="protein sequence ID" value="RHZ83242.1"/>
    <property type="molecule type" value="Genomic_DNA"/>
</dbReference>
<feature type="chain" id="PRO_5017352165" evidence="1">
    <location>
        <begin position="20"/>
        <end position="109"/>
    </location>
</feature>
<accession>A0A397J868</accession>
<organism evidence="2 3">
    <name type="scientific">Diversispora epigaea</name>
    <dbReference type="NCBI Taxonomy" id="1348612"/>
    <lineage>
        <taxon>Eukaryota</taxon>
        <taxon>Fungi</taxon>
        <taxon>Fungi incertae sedis</taxon>
        <taxon>Mucoromycota</taxon>
        <taxon>Glomeromycotina</taxon>
        <taxon>Glomeromycetes</taxon>
        <taxon>Diversisporales</taxon>
        <taxon>Diversisporaceae</taxon>
        <taxon>Diversispora</taxon>
    </lineage>
</organism>
<sequence length="109" mass="13014">MPNEILLLATFFIIRFVDNQLIHEYVTAFLIEMSLNSVKQDVKNDRKIFFLITNPIFLQNQIYRIILEDFRSLRFIHVTSGSRLIEVGFARLRKVRIIFAQIIFVRPKE</sequence>
<reference evidence="2 3" key="1">
    <citation type="submission" date="2018-08" db="EMBL/GenBank/DDBJ databases">
        <title>Genome and evolution of the arbuscular mycorrhizal fungus Diversispora epigaea (formerly Glomus versiforme) and its bacterial endosymbionts.</title>
        <authorList>
            <person name="Sun X."/>
            <person name="Fei Z."/>
            <person name="Harrison M."/>
        </authorList>
    </citation>
    <scope>NUCLEOTIDE SEQUENCE [LARGE SCALE GENOMIC DNA]</scope>
    <source>
        <strain evidence="2 3">IT104</strain>
    </source>
</reference>
<evidence type="ECO:0000313" key="2">
    <source>
        <dbReference type="EMBL" id="RHZ83242.1"/>
    </source>
</evidence>
<dbReference type="AlphaFoldDB" id="A0A397J868"/>
<gene>
    <name evidence="2" type="ORF">Glove_99g314</name>
</gene>
<protein>
    <submittedName>
        <fullName evidence="2">Uncharacterized protein</fullName>
    </submittedName>
</protein>
<name>A0A397J868_9GLOM</name>
<feature type="signal peptide" evidence="1">
    <location>
        <begin position="1"/>
        <end position="19"/>
    </location>
</feature>
<keyword evidence="1" id="KW-0732">Signal</keyword>
<proteinExistence type="predicted"/>